<dbReference type="OrthoDB" id="9810066at2"/>
<dbReference type="Gene3D" id="3.30.1310.20">
    <property type="entry name" value="PRTase-like"/>
    <property type="match status" value="1"/>
</dbReference>
<dbReference type="RefSeq" id="WP_107891369.1">
    <property type="nucleotide sequence ID" value="NZ_NHSI01000059.1"/>
</dbReference>
<dbReference type="EMBL" id="QAAA01000004">
    <property type="protein sequence ID" value="PTN03011.1"/>
    <property type="molecule type" value="Genomic_DNA"/>
</dbReference>
<comment type="caution">
    <text evidence="2">The sequence shown here is derived from an EMBL/GenBank/DDBJ whole genome shotgun (WGS) entry which is preliminary data.</text>
</comment>
<dbReference type="InterPro" id="IPR000836">
    <property type="entry name" value="PRTase_dom"/>
</dbReference>
<dbReference type="GO" id="GO:0016740">
    <property type="term" value="F:transferase activity"/>
    <property type="evidence" value="ECO:0007669"/>
    <property type="project" value="UniProtKB-KW"/>
</dbReference>
<dbReference type="Proteomes" id="UP000243859">
    <property type="component" value="Unassembled WGS sequence"/>
</dbReference>
<organism evidence="2 3">
    <name type="scientific">Rhodovulum imhoffii</name>
    <dbReference type="NCBI Taxonomy" id="365340"/>
    <lineage>
        <taxon>Bacteria</taxon>
        <taxon>Pseudomonadati</taxon>
        <taxon>Pseudomonadota</taxon>
        <taxon>Alphaproteobacteria</taxon>
        <taxon>Rhodobacterales</taxon>
        <taxon>Paracoccaceae</taxon>
        <taxon>Rhodovulum</taxon>
    </lineage>
</organism>
<name>A0A2T5BUB7_9RHOB</name>
<sequence>MLTDRTGAGRELAEKLAKEPVDAPVILALARGGVPVALPIARALNAPLDLAFVRKLPMPGQPELAAGAVVESGAREVVFNTGLLAEAGLEQAYFTRAVAAAGAEIARQRAAILGDRVPLHLSGRTVIVVDDGIATGASIRAVLQAVRRRGPVEVWLAVPVAPQEMLWQLRGWVDRLVFLEAPRTFHAISQHYACFAQISDREVRTLMVPGG</sequence>
<feature type="domain" description="Phosphoribosyltransferase" evidence="1">
    <location>
        <begin position="9"/>
        <end position="164"/>
    </location>
</feature>
<protein>
    <submittedName>
        <fullName evidence="2">Putative phosphoribosyl transferase</fullName>
    </submittedName>
</protein>
<proteinExistence type="predicted"/>
<keyword evidence="3" id="KW-1185">Reference proteome</keyword>
<gene>
    <name evidence="2" type="ORF">C8N32_104122</name>
</gene>
<dbReference type="Pfam" id="PF00156">
    <property type="entry name" value="Pribosyltran"/>
    <property type="match status" value="1"/>
</dbReference>
<dbReference type="SUPFAM" id="SSF53271">
    <property type="entry name" value="PRTase-like"/>
    <property type="match status" value="1"/>
</dbReference>
<dbReference type="AlphaFoldDB" id="A0A2T5BUB7"/>
<keyword evidence="2" id="KW-0808">Transferase</keyword>
<evidence type="ECO:0000259" key="1">
    <source>
        <dbReference type="Pfam" id="PF00156"/>
    </source>
</evidence>
<evidence type="ECO:0000313" key="2">
    <source>
        <dbReference type="EMBL" id="PTN03011.1"/>
    </source>
</evidence>
<dbReference type="CDD" id="cd06223">
    <property type="entry name" value="PRTases_typeI"/>
    <property type="match status" value="1"/>
</dbReference>
<dbReference type="InterPro" id="IPR029057">
    <property type="entry name" value="PRTase-like"/>
</dbReference>
<dbReference type="Gene3D" id="3.40.50.2020">
    <property type="match status" value="1"/>
</dbReference>
<reference evidence="2 3" key="1">
    <citation type="submission" date="2018-04" db="EMBL/GenBank/DDBJ databases">
        <title>Genomic Encyclopedia of Archaeal and Bacterial Type Strains, Phase II (KMG-II): from individual species to whole genera.</title>
        <authorList>
            <person name="Goeker M."/>
        </authorList>
    </citation>
    <scope>NUCLEOTIDE SEQUENCE [LARGE SCALE GENOMIC DNA]</scope>
    <source>
        <strain evidence="2 3">DSM 18064</strain>
    </source>
</reference>
<evidence type="ECO:0000313" key="3">
    <source>
        <dbReference type="Proteomes" id="UP000243859"/>
    </source>
</evidence>
<accession>A0A2T5BUB7</accession>